<feature type="transmembrane region" description="Helical" evidence="7">
    <location>
        <begin position="139"/>
        <end position="159"/>
    </location>
</feature>
<dbReference type="Proteomes" id="UP001194746">
    <property type="component" value="Unassembled WGS sequence"/>
</dbReference>
<dbReference type="Pfam" id="PF06609">
    <property type="entry name" value="TRI12"/>
    <property type="match status" value="1"/>
</dbReference>
<dbReference type="PANTHER" id="PTHR23501:SF109">
    <property type="entry name" value="MAJOR FACILITATOR SUPERFAMILY (MFS) PROFILE DOMAIN-CONTAINING PROTEIN-RELATED"/>
    <property type="match status" value="1"/>
</dbReference>
<evidence type="ECO:0000256" key="7">
    <source>
        <dbReference type="SAM" id="Phobius"/>
    </source>
</evidence>
<dbReference type="EMBL" id="VCAU01000008">
    <property type="protein sequence ID" value="KAF9893246.1"/>
    <property type="molecule type" value="Genomic_DNA"/>
</dbReference>
<evidence type="ECO:0000256" key="3">
    <source>
        <dbReference type="ARBA" id="ARBA00022692"/>
    </source>
</evidence>
<dbReference type="PANTHER" id="PTHR23501">
    <property type="entry name" value="MAJOR FACILITATOR SUPERFAMILY"/>
    <property type="match status" value="1"/>
</dbReference>
<evidence type="ECO:0000259" key="8">
    <source>
        <dbReference type="PROSITE" id="PS50850"/>
    </source>
</evidence>
<name>A0AAD4GXU4_ASPNN</name>
<organism evidence="9 10">
    <name type="scientific">Aspergillus nanangensis</name>
    <dbReference type="NCBI Taxonomy" id="2582783"/>
    <lineage>
        <taxon>Eukaryota</taxon>
        <taxon>Fungi</taxon>
        <taxon>Dikarya</taxon>
        <taxon>Ascomycota</taxon>
        <taxon>Pezizomycotina</taxon>
        <taxon>Eurotiomycetes</taxon>
        <taxon>Eurotiomycetidae</taxon>
        <taxon>Eurotiales</taxon>
        <taxon>Aspergillaceae</taxon>
        <taxon>Aspergillus</taxon>
        <taxon>Aspergillus subgen. Circumdati</taxon>
    </lineage>
</organism>
<keyword evidence="5 7" id="KW-0472">Membrane</keyword>
<feature type="domain" description="Major facilitator superfamily (MFS) profile" evidence="8">
    <location>
        <begin position="41"/>
        <end position="554"/>
    </location>
</feature>
<feature type="transmembrane region" description="Helical" evidence="7">
    <location>
        <begin position="317"/>
        <end position="339"/>
    </location>
</feature>
<accession>A0AAD4GXU4</accession>
<evidence type="ECO:0000313" key="9">
    <source>
        <dbReference type="EMBL" id="KAF9893246.1"/>
    </source>
</evidence>
<proteinExistence type="predicted"/>
<protein>
    <recommendedName>
        <fullName evidence="8">Major facilitator superfamily (MFS) profile domain-containing protein</fullName>
    </recommendedName>
</protein>
<dbReference type="GO" id="GO:0022857">
    <property type="term" value="F:transmembrane transporter activity"/>
    <property type="evidence" value="ECO:0007669"/>
    <property type="project" value="InterPro"/>
</dbReference>
<evidence type="ECO:0000256" key="5">
    <source>
        <dbReference type="ARBA" id="ARBA00023136"/>
    </source>
</evidence>
<reference evidence="9" key="2">
    <citation type="submission" date="2020-02" db="EMBL/GenBank/DDBJ databases">
        <authorList>
            <person name="Gilchrist C.L.M."/>
            <person name="Chooi Y.-H."/>
        </authorList>
    </citation>
    <scope>NUCLEOTIDE SEQUENCE</scope>
    <source>
        <strain evidence="9">MST-FP2251</strain>
    </source>
</reference>
<evidence type="ECO:0000256" key="4">
    <source>
        <dbReference type="ARBA" id="ARBA00022989"/>
    </source>
</evidence>
<dbReference type="InterPro" id="IPR010573">
    <property type="entry name" value="MFS_Str1/Tri12-like"/>
</dbReference>
<keyword evidence="2" id="KW-0813">Transport</keyword>
<feature type="transmembrane region" description="Helical" evidence="7">
    <location>
        <begin position="532"/>
        <end position="551"/>
    </location>
</feature>
<evidence type="ECO:0000256" key="6">
    <source>
        <dbReference type="SAM" id="MobiDB-lite"/>
    </source>
</evidence>
<evidence type="ECO:0000313" key="10">
    <source>
        <dbReference type="Proteomes" id="UP001194746"/>
    </source>
</evidence>
<keyword evidence="4 7" id="KW-1133">Transmembrane helix</keyword>
<gene>
    <name evidence="9" type="ORF">FE257_011676</name>
</gene>
<dbReference type="GO" id="GO:0005886">
    <property type="term" value="C:plasma membrane"/>
    <property type="evidence" value="ECO:0007669"/>
    <property type="project" value="TreeGrafter"/>
</dbReference>
<dbReference type="InterPro" id="IPR036259">
    <property type="entry name" value="MFS_trans_sf"/>
</dbReference>
<dbReference type="AlphaFoldDB" id="A0AAD4GXU4"/>
<feature type="transmembrane region" description="Helical" evidence="7">
    <location>
        <begin position="206"/>
        <end position="225"/>
    </location>
</feature>
<feature type="region of interest" description="Disordered" evidence="6">
    <location>
        <begin position="1"/>
        <end position="24"/>
    </location>
</feature>
<comment type="caution">
    <text evidence="9">The sequence shown here is derived from an EMBL/GenBank/DDBJ whole genome shotgun (WGS) entry which is preliminary data.</text>
</comment>
<dbReference type="InterPro" id="IPR053791">
    <property type="entry name" value="MFS_Tri12-like"/>
</dbReference>
<feature type="transmembrane region" description="Helical" evidence="7">
    <location>
        <begin position="171"/>
        <end position="194"/>
    </location>
</feature>
<feature type="transmembrane region" description="Helical" evidence="7">
    <location>
        <begin position="246"/>
        <end position="267"/>
    </location>
</feature>
<keyword evidence="10" id="KW-1185">Reference proteome</keyword>
<comment type="subcellular location">
    <subcellularLocation>
        <location evidence="1">Membrane</location>
        <topology evidence="1">Multi-pass membrane protein</topology>
    </subcellularLocation>
</comment>
<dbReference type="PROSITE" id="PS50850">
    <property type="entry name" value="MFS"/>
    <property type="match status" value="1"/>
</dbReference>
<feature type="transmembrane region" description="Helical" evidence="7">
    <location>
        <begin position="87"/>
        <end position="107"/>
    </location>
</feature>
<dbReference type="InterPro" id="IPR020846">
    <property type="entry name" value="MFS_dom"/>
</dbReference>
<feature type="transmembrane region" description="Helical" evidence="7">
    <location>
        <begin position="114"/>
        <end position="133"/>
    </location>
</feature>
<keyword evidence="3 7" id="KW-0812">Transmembrane</keyword>
<dbReference type="SUPFAM" id="SSF103473">
    <property type="entry name" value="MFS general substrate transporter"/>
    <property type="match status" value="2"/>
</dbReference>
<evidence type="ECO:0000256" key="1">
    <source>
        <dbReference type="ARBA" id="ARBA00004141"/>
    </source>
</evidence>
<reference evidence="9" key="1">
    <citation type="journal article" date="2019" name="Beilstein J. Org. Chem.">
        <title>Nanangenines: drimane sesquiterpenoids as the dominant metabolite cohort of a novel Australian fungus, Aspergillus nanangensis.</title>
        <authorList>
            <person name="Lacey H.J."/>
            <person name="Gilchrist C.L.M."/>
            <person name="Crombie A."/>
            <person name="Kalaitzis J.A."/>
            <person name="Vuong D."/>
            <person name="Rutledge P.J."/>
            <person name="Turner P."/>
            <person name="Pitt J.I."/>
            <person name="Lacey E."/>
            <person name="Chooi Y.H."/>
            <person name="Piggott A.M."/>
        </authorList>
    </citation>
    <scope>NUCLEOTIDE SEQUENCE</scope>
    <source>
        <strain evidence="9">MST-FP2251</strain>
    </source>
</reference>
<dbReference type="Gene3D" id="1.20.1250.20">
    <property type="entry name" value="MFS general substrate transporter like domains"/>
    <property type="match status" value="1"/>
</dbReference>
<feature type="compositionally biased region" description="Basic and acidic residues" evidence="6">
    <location>
        <begin position="1"/>
        <end position="14"/>
    </location>
</feature>
<feature type="transmembrane region" description="Helical" evidence="7">
    <location>
        <begin position="359"/>
        <end position="383"/>
    </location>
</feature>
<feature type="transmembrane region" description="Helical" evidence="7">
    <location>
        <begin position="46"/>
        <end position="67"/>
    </location>
</feature>
<evidence type="ECO:0000256" key="2">
    <source>
        <dbReference type="ARBA" id="ARBA00022448"/>
    </source>
</evidence>
<sequence length="585" mass="62700">MSVTEEKDHTEHDSNVSVHDGMQPSNTAGFTADLDNLPKGYFMSSFFVGTMFAIGTGLAACTGGFGLAAPNLTLINSEIGPDPNINWVSFVYTLTLSVGLLIFGRLTDVFGRRYYLIGGTLLSLIGCIIAATAKNVPSLIVGMALIGLGGSAQQSFSFISNELVPMKYRFIVNSWLYLWTLPTSAFGAAISKAFILYTSRGWRWCYYYLIIFNVISLVLYSVFYFPPTFDEKQETRRTKTEAVRMFDYVGTFLFIAGLVLFQLGLLWGGQVYPWKSVPVIVTLVLGAIILVGFGLWEVYAPLKEPVVPIKLFKNIRWVSACVLLGLGASIYYGGPMAIIWPNMVAIVYTDDGGASMKAGWLNCMPVTLMVAGQILGGGLAAAIGNQRLQCMAVCSAMAYSTPSTLSGTATLLNLSCFLIGWNESVCLTNAGIELEDQRQIGTAVGMAGSIRSAISTVASSVYVVVLNNRMAQTVPTEVPPVLVEAGLPQSSVPAFLQGLSTGSFSGIEGLTPHIQEVGSHAYKVASSHAFQTVYLTSIAFTGVAVILSFWAPTVDDKLTGEIAATLHGAHTGGKDDSEGSEKTQV</sequence>
<dbReference type="CDD" id="cd06179">
    <property type="entry name" value="MFS_TRI12_like"/>
    <property type="match status" value="1"/>
</dbReference>
<feature type="transmembrane region" description="Helical" evidence="7">
    <location>
        <begin position="279"/>
        <end position="296"/>
    </location>
</feature>